<dbReference type="Proteomes" id="UP001174136">
    <property type="component" value="Unassembled WGS sequence"/>
</dbReference>
<dbReference type="PANTHER" id="PTHR47501">
    <property type="entry name" value="TRANSPOSASE-RELATED"/>
    <property type="match status" value="1"/>
</dbReference>
<dbReference type="SUPFAM" id="SSF53098">
    <property type="entry name" value="Ribonuclease H-like"/>
    <property type="match status" value="1"/>
</dbReference>
<gene>
    <name evidence="1" type="ORF">N1851_014001</name>
</gene>
<dbReference type="PANTHER" id="PTHR47501:SF5">
    <property type="entry name" value="HAT C-TERMINAL DIMERISATION DOMAIN-CONTAINING PROTEIN"/>
    <property type="match status" value="1"/>
</dbReference>
<accession>A0AA47P4R6</accession>
<protein>
    <submittedName>
        <fullName evidence="1">Uncharacterized protein</fullName>
    </submittedName>
</protein>
<sequence>MRGFLGVTAHYMDMGRNGGSLKSVLLSCDHFTGERISEKFEQICENYSIKKKLDDIICDNASNMRKAFTVCFPATTSNEAEDVDDSNLWEEIEPDAVADIESSCRQQQQHLQCFSHTLKLVIRDGRKETNTLSSQMSKVTKFCSLLHSTCGLKEAFEEQLGAKRSIPSAVATRWNS</sequence>
<comment type="caution">
    <text evidence="1">The sequence shown here is derived from an EMBL/GenBank/DDBJ whole genome shotgun (WGS) entry which is preliminary data.</text>
</comment>
<proteinExistence type="predicted"/>
<dbReference type="EMBL" id="JAOPHQ010002562">
    <property type="protein sequence ID" value="KAK0146662.1"/>
    <property type="molecule type" value="Genomic_DNA"/>
</dbReference>
<evidence type="ECO:0000313" key="2">
    <source>
        <dbReference type="Proteomes" id="UP001174136"/>
    </source>
</evidence>
<name>A0AA47P4R6_MERPO</name>
<dbReference type="InterPro" id="IPR012337">
    <property type="entry name" value="RNaseH-like_sf"/>
</dbReference>
<evidence type="ECO:0000313" key="1">
    <source>
        <dbReference type="EMBL" id="KAK0146662.1"/>
    </source>
</evidence>
<keyword evidence="2" id="KW-1185">Reference proteome</keyword>
<reference evidence="1" key="1">
    <citation type="journal article" date="2023" name="Front. Mar. Sci.">
        <title>A new Merluccius polli reference genome to investigate the effects of global change in West African waters.</title>
        <authorList>
            <person name="Mateo J.L."/>
            <person name="Blanco-Fernandez C."/>
            <person name="Garcia-Vazquez E."/>
            <person name="Machado-Schiaffino G."/>
        </authorList>
    </citation>
    <scope>NUCLEOTIDE SEQUENCE</scope>
    <source>
        <strain evidence="1">C29</strain>
        <tissue evidence="1">Fin</tissue>
    </source>
</reference>
<organism evidence="1 2">
    <name type="scientific">Merluccius polli</name>
    <name type="common">Benguela hake</name>
    <name type="synonym">Merluccius cadenati</name>
    <dbReference type="NCBI Taxonomy" id="89951"/>
    <lineage>
        <taxon>Eukaryota</taxon>
        <taxon>Metazoa</taxon>
        <taxon>Chordata</taxon>
        <taxon>Craniata</taxon>
        <taxon>Vertebrata</taxon>
        <taxon>Euteleostomi</taxon>
        <taxon>Actinopterygii</taxon>
        <taxon>Neopterygii</taxon>
        <taxon>Teleostei</taxon>
        <taxon>Neoteleostei</taxon>
        <taxon>Acanthomorphata</taxon>
        <taxon>Zeiogadaria</taxon>
        <taxon>Gadariae</taxon>
        <taxon>Gadiformes</taxon>
        <taxon>Gadoidei</taxon>
        <taxon>Merlucciidae</taxon>
        <taxon>Merluccius</taxon>
    </lineage>
</organism>
<dbReference type="AlphaFoldDB" id="A0AA47P4R6"/>